<reference evidence="1 2" key="1">
    <citation type="journal article" date="2012" name="J. Bacteriol.">
        <title>Complete genome sequence of strain 1860, a crenarchaeon of the genus pyrobaculum able to grow with various electron acceptors.</title>
        <authorList>
            <person name="Mardanov A.V."/>
            <person name="Gumerov V.M."/>
            <person name="Slobodkina G.B."/>
            <person name="Beletsky A.V."/>
            <person name="Bonch-Osmolovskaya E.A."/>
            <person name="Ravin N.V."/>
            <person name="Skryabin K.G."/>
        </authorList>
    </citation>
    <scope>NUCLEOTIDE SEQUENCE [LARGE SCALE GENOMIC DNA]</scope>
    <source>
        <strain evidence="1 2">1860</strain>
    </source>
</reference>
<evidence type="ECO:0000313" key="1">
    <source>
        <dbReference type="EMBL" id="AET34221.1"/>
    </source>
</evidence>
<dbReference type="Proteomes" id="UP000005867">
    <property type="component" value="Chromosome"/>
</dbReference>
<keyword evidence="2" id="KW-1185">Reference proteome</keyword>
<evidence type="ECO:0000313" key="2">
    <source>
        <dbReference type="Proteomes" id="UP000005867"/>
    </source>
</evidence>
<dbReference type="EMBL" id="CP003098">
    <property type="protein sequence ID" value="AET34221.1"/>
    <property type="molecule type" value="Genomic_DNA"/>
</dbReference>
<name>G7VFL5_9CREN</name>
<organism evidence="1 2">
    <name type="scientific">Pyrobaculum ferrireducens</name>
    <dbReference type="NCBI Taxonomy" id="1104324"/>
    <lineage>
        <taxon>Archaea</taxon>
        <taxon>Thermoproteota</taxon>
        <taxon>Thermoprotei</taxon>
        <taxon>Thermoproteales</taxon>
        <taxon>Thermoproteaceae</taxon>
        <taxon>Pyrobaculum</taxon>
    </lineage>
</organism>
<dbReference type="BioCyc" id="PSP1104324:GJSN-2783-MONOMER"/>
<dbReference type="AlphaFoldDB" id="G7VFL5"/>
<dbReference type="HOGENOM" id="CLU_157006_0_0_2"/>
<dbReference type="KEGG" id="pyr:P186_2845"/>
<accession>G7VFL5</accession>
<proteinExistence type="predicted"/>
<sequence>MGYLRDMSVAGIRFDYIHAERLGIPPPGAQLQMNMQVMIEGERAVKRSGVTEIPFTVSISSTPGVVTVTIRGVAAVQGEVDVKNLPPQVAGPIMQAALFEAALIMRELGFPPPLPVQPQPPQTPHYA</sequence>
<gene>
    <name evidence="1" type="ORF">P186_2845</name>
</gene>
<protein>
    <submittedName>
        <fullName evidence="1">Uncharacterized protein</fullName>
    </submittedName>
</protein>
<dbReference type="eggNOG" id="arCOG05517">
    <property type="taxonomic scope" value="Archaea"/>
</dbReference>